<dbReference type="PANTHER" id="PTHR33938:SF2">
    <property type="entry name" value="CARBOXYLIC ESTER HYDROLASE"/>
    <property type="match status" value="1"/>
</dbReference>
<sequence>MSTDTGHVSGSFDASWALNNPEAQFDWGYRSKHGSVVLSKLITGAYYGTTISYSYYSGCSTGGLQGFRDIELYLGDFDGILAGAPAWRTTRLQPDNVQVALHNLPVDAPTHISSQGNFVPERLLCTHTSNKGACLTGPQLETLYYIYNDWRETNQTFVFPHFEMGSDAQYGFLLNTDPGNHTEPGIAWIRKCLYNDTWDWHEFTYQVILDADRINPEQANVGFNFTGFYKRGGKII</sequence>
<accession>W9WFT8</accession>
<dbReference type="PANTHER" id="PTHR33938">
    <property type="entry name" value="FERULOYL ESTERASE B-RELATED"/>
    <property type="match status" value="1"/>
</dbReference>
<comment type="similarity">
    <text evidence="5">Belongs to the tannase family.</text>
</comment>
<keyword evidence="3 5" id="KW-0378">Hydrolase</keyword>
<dbReference type="RefSeq" id="XP_007748392.1">
    <property type="nucleotide sequence ID" value="XM_007750202.1"/>
</dbReference>
<dbReference type="GO" id="GO:0052689">
    <property type="term" value="F:carboxylic ester hydrolase activity"/>
    <property type="evidence" value="ECO:0007669"/>
    <property type="project" value="UniProtKB-KW"/>
</dbReference>
<dbReference type="Proteomes" id="UP000019471">
    <property type="component" value="Unassembled WGS sequence"/>
</dbReference>
<dbReference type="AlphaFoldDB" id="W9WFT8"/>
<reference evidence="6 7" key="1">
    <citation type="submission" date="2013-03" db="EMBL/GenBank/DDBJ databases">
        <title>The Genome Sequence of Cladophialophora psammophila CBS 110553.</title>
        <authorList>
            <consortium name="The Broad Institute Genomics Platform"/>
            <person name="Cuomo C."/>
            <person name="de Hoog S."/>
            <person name="Gorbushina A."/>
            <person name="Walker B."/>
            <person name="Young S.K."/>
            <person name="Zeng Q."/>
            <person name="Gargeya S."/>
            <person name="Fitzgerald M."/>
            <person name="Haas B."/>
            <person name="Abouelleil A."/>
            <person name="Allen A.W."/>
            <person name="Alvarado L."/>
            <person name="Arachchi H.M."/>
            <person name="Berlin A.M."/>
            <person name="Chapman S.B."/>
            <person name="Gainer-Dewar J."/>
            <person name="Goldberg J."/>
            <person name="Griggs A."/>
            <person name="Gujja S."/>
            <person name="Hansen M."/>
            <person name="Howarth C."/>
            <person name="Imamovic A."/>
            <person name="Ireland A."/>
            <person name="Larimer J."/>
            <person name="McCowan C."/>
            <person name="Murphy C."/>
            <person name="Pearson M."/>
            <person name="Poon T.W."/>
            <person name="Priest M."/>
            <person name="Roberts A."/>
            <person name="Saif S."/>
            <person name="Shea T."/>
            <person name="Sisk P."/>
            <person name="Sykes S."/>
            <person name="Wortman J."/>
            <person name="Nusbaum C."/>
            <person name="Birren B."/>
        </authorList>
    </citation>
    <scope>NUCLEOTIDE SEQUENCE [LARGE SCALE GENOMIC DNA]</scope>
    <source>
        <strain evidence="6 7">CBS 110553</strain>
    </source>
</reference>
<dbReference type="InterPro" id="IPR011118">
    <property type="entry name" value="Tannase/feruloyl_esterase"/>
</dbReference>
<dbReference type="eggNOG" id="ENOG502QPXZ">
    <property type="taxonomic scope" value="Eukaryota"/>
</dbReference>
<evidence type="ECO:0000256" key="4">
    <source>
        <dbReference type="ARBA" id="ARBA00023157"/>
    </source>
</evidence>
<proteinExistence type="inferred from homology"/>
<dbReference type="GeneID" id="19194319"/>
<evidence type="ECO:0000256" key="2">
    <source>
        <dbReference type="ARBA" id="ARBA00022729"/>
    </source>
</evidence>
<keyword evidence="2" id="KW-0732">Signal</keyword>
<evidence type="ECO:0000313" key="6">
    <source>
        <dbReference type="EMBL" id="EXJ66977.1"/>
    </source>
</evidence>
<dbReference type="STRING" id="1182543.W9WFT8"/>
<name>W9WFT8_9EURO</name>
<keyword evidence="1" id="KW-0719">Serine esterase</keyword>
<dbReference type="HOGENOM" id="CLU_1175302_0_0_1"/>
<evidence type="ECO:0000256" key="3">
    <source>
        <dbReference type="ARBA" id="ARBA00022801"/>
    </source>
</evidence>
<comment type="caution">
    <text evidence="6">The sequence shown here is derived from an EMBL/GenBank/DDBJ whole genome shotgun (WGS) entry which is preliminary data.</text>
</comment>
<dbReference type="EMBL" id="AMGX01000017">
    <property type="protein sequence ID" value="EXJ66977.1"/>
    <property type="molecule type" value="Genomic_DNA"/>
</dbReference>
<organism evidence="6 7">
    <name type="scientific">Cladophialophora psammophila CBS 110553</name>
    <dbReference type="NCBI Taxonomy" id="1182543"/>
    <lineage>
        <taxon>Eukaryota</taxon>
        <taxon>Fungi</taxon>
        <taxon>Dikarya</taxon>
        <taxon>Ascomycota</taxon>
        <taxon>Pezizomycotina</taxon>
        <taxon>Eurotiomycetes</taxon>
        <taxon>Chaetothyriomycetidae</taxon>
        <taxon>Chaetothyriales</taxon>
        <taxon>Herpotrichiellaceae</taxon>
        <taxon>Cladophialophora</taxon>
    </lineage>
</organism>
<evidence type="ECO:0000256" key="5">
    <source>
        <dbReference type="RuleBase" id="RU361238"/>
    </source>
</evidence>
<dbReference type="EC" id="3.1.1.-" evidence="5"/>
<keyword evidence="7" id="KW-1185">Reference proteome</keyword>
<evidence type="ECO:0000256" key="1">
    <source>
        <dbReference type="ARBA" id="ARBA00022487"/>
    </source>
</evidence>
<gene>
    <name evidence="6" type="ORF">A1O5_09623</name>
</gene>
<keyword evidence="4" id="KW-1015">Disulfide bond</keyword>
<evidence type="ECO:0000313" key="7">
    <source>
        <dbReference type="Proteomes" id="UP000019471"/>
    </source>
</evidence>
<protein>
    <recommendedName>
        <fullName evidence="5">Carboxylic ester hydrolase</fullName>
        <ecNumber evidence="5">3.1.1.-</ecNumber>
    </recommendedName>
</protein>
<dbReference type="Pfam" id="PF07519">
    <property type="entry name" value="Tannase"/>
    <property type="match status" value="1"/>
</dbReference>
<dbReference type="OrthoDB" id="3039123at2759"/>